<keyword evidence="2" id="KW-1185">Reference proteome</keyword>
<dbReference type="OrthoDB" id="2518428at2759"/>
<name>A0A9Q3CXV8_9BASI</name>
<evidence type="ECO:0000313" key="1">
    <source>
        <dbReference type="EMBL" id="MBW0492964.1"/>
    </source>
</evidence>
<accession>A0A9Q3CXV8</accession>
<organism evidence="1 2">
    <name type="scientific">Austropuccinia psidii MF-1</name>
    <dbReference type="NCBI Taxonomy" id="1389203"/>
    <lineage>
        <taxon>Eukaryota</taxon>
        <taxon>Fungi</taxon>
        <taxon>Dikarya</taxon>
        <taxon>Basidiomycota</taxon>
        <taxon>Pucciniomycotina</taxon>
        <taxon>Pucciniomycetes</taxon>
        <taxon>Pucciniales</taxon>
        <taxon>Sphaerophragmiaceae</taxon>
        <taxon>Austropuccinia</taxon>
    </lineage>
</organism>
<comment type="caution">
    <text evidence="1">The sequence shown here is derived from an EMBL/GenBank/DDBJ whole genome shotgun (WGS) entry which is preliminary data.</text>
</comment>
<evidence type="ECO:0000313" key="2">
    <source>
        <dbReference type="Proteomes" id="UP000765509"/>
    </source>
</evidence>
<protein>
    <submittedName>
        <fullName evidence="1">Uncharacterized protein</fullName>
    </submittedName>
</protein>
<dbReference type="EMBL" id="AVOT02011836">
    <property type="protein sequence ID" value="MBW0492964.1"/>
    <property type="molecule type" value="Genomic_DNA"/>
</dbReference>
<sequence>MRKTKPARGKGYTDGACFITLIMMNNVEAKVNLDPGEFCPCIGKDYLQIILPEWKKNLLPIEGVQFSGANNNMYPVGILDTNLVFQQPVGSVVMGTEIVVMENCTSQHIILGNDCLNICGIYINNHKERYFTIGEKKRQKFASSNMPKQISILSSNKNINQEEFSNNKLL</sequence>
<dbReference type="AlphaFoldDB" id="A0A9Q3CXV8"/>
<proteinExistence type="predicted"/>
<dbReference type="Proteomes" id="UP000765509">
    <property type="component" value="Unassembled WGS sequence"/>
</dbReference>
<gene>
    <name evidence="1" type="ORF">O181_032679</name>
</gene>
<reference evidence="1" key="1">
    <citation type="submission" date="2021-03" db="EMBL/GenBank/DDBJ databases">
        <title>Draft genome sequence of rust myrtle Austropuccinia psidii MF-1, a brazilian biotype.</title>
        <authorList>
            <person name="Quecine M.C."/>
            <person name="Pachon D.M.R."/>
            <person name="Bonatelli M.L."/>
            <person name="Correr F.H."/>
            <person name="Franceschini L.M."/>
            <person name="Leite T.F."/>
            <person name="Margarido G.R.A."/>
            <person name="Almeida C.A."/>
            <person name="Ferrarezi J.A."/>
            <person name="Labate C.A."/>
        </authorList>
    </citation>
    <scope>NUCLEOTIDE SEQUENCE</scope>
    <source>
        <strain evidence="1">MF-1</strain>
    </source>
</reference>